<gene>
    <name evidence="1" type="ORF">S01H4_20447</name>
</gene>
<evidence type="ECO:0000313" key="1">
    <source>
        <dbReference type="EMBL" id="GAG64470.1"/>
    </source>
</evidence>
<reference evidence="1" key="1">
    <citation type="journal article" date="2014" name="Front. Microbiol.">
        <title>High frequency of phylogenetically diverse reductive dehalogenase-homologous genes in deep subseafloor sedimentary metagenomes.</title>
        <authorList>
            <person name="Kawai M."/>
            <person name="Futagami T."/>
            <person name="Toyoda A."/>
            <person name="Takaki Y."/>
            <person name="Nishi S."/>
            <person name="Hori S."/>
            <person name="Arai W."/>
            <person name="Tsubouchi T."/>
            <person name="Morono Y."/>
            <person name="Uchiyama I."/>
            <person name="Ito T."/>
            <person name="Fujiyama A."/>
            <person name="Inagaki F."/>
            <person name="Takami H."/>
        </authorList>
    </citation>
    <scope>NUCLEOTIDE SEQUENCE</scope>
    <source>
        <strain evidence="1">Expedition CK06-06</strain>
    </source>
</reference>
<accession>X0Z530</accession>
<sequence>MEKEIRKIDEEFDHPFGRYETVEEDEKVTTDLFFKANINYRTKQIICQRILNCATNNLDPFAVILTEDGEAFFWYEVKPKQVKGIRIETGGANNPMRTAIFSDKEREMVNLFLKTGEKGEGFRVLAHRVRQSQQLLKKDFDLMTKFLTKLES</sequence>
<comment type="caution">
    <text evidence="1">The sequence shown here is derived from an EMBL/GenBank/DDBJ whole genome shotgun (WGS) entry which is preliminary data.</text>
</comment>
<organism evidence="1">
    <name type="scientific">marine sediment metagenome</name>
    <dbReference type="NCBI Taxonomy" id="412755"/>
    <lineage>
        <taxon>unclassified sequences</taxon>
        <taxon>metagenomes</taxon>
        <taxon>ecological metagenomes</taxon>
    </lineage>
</organism>
<name>X0Z530_9ZZZZ</name>
<proteinExistence type="predicted"/>
<dbReference type="EMBL" id="BART01009196">
    <property type="protein sequence ID" value="GAG64470.1"/>
    <property type="molecule type" value="Genomic_DNA"/>
</dbReference>
<protein>
    <submittedName>
        <fullName evidence="1">Uncharacterized protein</fullName>
    </submittedName>
</protein>
<dbReference type="AlphaFoldDB" id="X0Z530"/>